<comment type="caution">
    <text evidence="2">The sequence shown here is derived from an EMBL/GenBank/DDBJ whole genome shotgun (WGS) entry which is preliminary data.</text>
</comment>
<proteinExistence type="predicted"/>
<feature type="domain" description="Reverse transcriptase zinc-binding" evidence="1">
    <location>
        <begin position="55"/>
        <end position="143"/>
    </location>
</feature>
<name>A0AAV9DSW7_ACOCL</name>
<dbReference type="AlphaFoldDB" id="A0AAV9DSW7"/>
<sequence length="244" mass="28021">MGEIGNGQWVVRFRSPPTAGKAVALEELIDVLHGCRLINTVPDKVLWRSMSRAGFSVKSCYRWLRQGRLTSEVTARKVREIWSFKFPLKVKAFLWTVYFEKLLTKSRRARWAPAADILCVFCKADWETESHLLITCPLVKTLWSWVSKATGLYVGFSSLEGMWEAGRSLKKQGDRSKAAKISQSLVLAVVWSVWLCRNQVLFKRANPYMKNIWESVISLIQEWGRFCALASLVCMNREAIQILE</sequence>
<gene>
    <name evidence="2" type="ORF">QJS10_CPB11g02094</name>
</gene>
<reference evidence="2" key="2">
    <citation type="submission" date="2023-06" db="EMBL/GenBank/DDBJ databases">
        <authorList>
            <person name="Ma L."/>
            <person name="Liu K.-W."/>
            <person name="Li Z."/>
            <person name="Hsiao Y.-Y."/>
            <person name="Qi Y."/>
            <person name="Fu T."/>
            <person name="Tang G."/>
            <person name="Zhang D."/>
            <person name="Sun W.-H."/>
            <person name="Liu D.-K."/>
            <person name="Li Y."/>
            <person name="Chen G.-Z."/>
            <person name="Liu X.-D."/>
            <person name="Liao X.-Y."/>
            <person name="Jiang Y.-T."/>
            <person name="Yu X."/>
            <person name="Hao Y."/>
            <person name="Huang J."/>
            <person name="Zhao X.-W."/>
            <person name="Ke S."/>
            <person name="Chen Y.-Y."/>
            <person name="Wu W.-L."/>
            <person name="Hsu J.-L."/>
            <person name="Lin Y.-F."/>
            <person name="Huang M.-D."/>
            <person name="Li C.-Y."/>
            <person name="Huang L."/>
            <person name="Wang Z.-W."/>
            <person name="Zhao X."/>
            <person name="Zhong W.-Y."/>
            <person name="Peng D.-H."/>
            <person name="Ahmad S."/>
            <person name="Lan S."/>
            <person name="Zhang J.-S."/>
            <person name="Tsai W.-C."/>
            <person name="Van De Peer Y."/>
            <person name="Liu Z.-J."/>
        </authorList>
    </citation>
    <scope>NUCLEOTIDE SEQUENCE</scope>
    <source>
        <strain evidence="2">CP</strain>
        <tissue evidence="2">Leaves</tissue>
    </source>
</reference>
<organism evidence="2 3">
    <name type="scientific">Acorus calamus</name>
    <name type="common">Sweet flag</name>
    <dbReference type="NCBI Taxonomy" id="4465"/>
    <lineage>
        <taxon>Eukaryota</taxon>
        <taxon>Viridiplantae</taxon>
        <taxon>Streptophyta</taxon>
        <taxon>Embryophyta</taxon>
        <taxon>Tracheophyta</taxon>
        <taxon>Spermatophyta</taxon>
        <taxon>Magnoliopsida</taxon>
        <taxon>Liliopsida</taxon>
        <taxon>Acoraceae</taxon>
        <taxon>Acorus</taxon>
    </lineage>
</organism>
<reference evidence="2" key="1">
    <citation type="journal article" date="2023" name="Nat. Commun.">
        <title>Diploid and tetraploid genomes of Acorus and the evolution of monocots.</title>
        <authorList>
            <person name="Ma L."/>
            <person name="Liu K.W."/>
            <person name="Li Z."/>
            <person name="Hsiao Y.Y."/>
            <person name="Qi Y."/>
            <person name="Fu T."/>
            <person name="Tang G.D."/>
            <person name="Zhang D."/>
            <person name="Sun W.H."/>
            <person name="Liu D.K."/>
            <person name="Li Y."/>
            <person name="Chen G.Z."/>
            <person name="Liu X.D."/>
            <person name="Liao X.Y."/>
            <person name="Jiang Y.T."/>
            <person name="Yu X."/>
            <person name="Hao Y."/>
            <person name="Huang J."/>
            <person name="Zhao X.W."/>
            <person name="Ke S."/>
            <person name="Chen Y.Y."/>
            <person name="Wu W.L."/>
            <person name="Hsu J.L."/>
            <person name="Lin Y.F."/>
            <person name="Huang M.D."/>
            <person name="Li C.Y."/>
            <person name="Huang L."/>
            <person name="Wang Z.W."/>
            <person name="Zhao X."/>
            <person name="Zhong W.Y."/>
            <person name="Peng D.H."/>
            <person name="Ahmad S."/>
            <person name="Lan S."/>
            <person name="Zhang J.S."/>
            <person name="Tsai W.C."/>
            <person name="Van de Peer Y."/>
            <person name="Liu Z.J."/>
        </authorList>
    </citation>
    <scope>NUCLEOTIDE SEQUENCE</scope>
    <source>
        <strain evidence="2">CP</strain>
    </source>
</reference>
<protein>
    <recommendedName>
        <fullName evidence="1">Reverse transcriptase zinc-binding domain-containing protein</fullName>
    </recommendedName>
</protein>
<keyword evidence="3" id="KW-1185">Reference proteome</keyword>
<dbReference type="PANTHER" id="PTHR36617">
    <property type="entry name" value="PROTEIN, PUTATIVE-RELATED"/>
    <property type="match status" value="1"/>
</dbReference>
<dbReference type="Pfam" id="PF13966">
    <property type="entry name" value="zf-RVT"/>
    <property type="match status" value="1"/>
</dbReference>
<accession>A0AAV9DSW7</accession>
<dbReference type="Proteomes" id="UP001180020">
    <property type="component" value="Unassembled WGS sequence"/>
</dbReference>
<dbReference type="EMBL" id="JAUJYO010000011">
    <property type="protein sequence ID" value="KAK1304049.1"/>
    <property type="molecule type" value="Genomic_DNA"/>
</dbReference>
<evidence type="ECO:0000313" key="3">
    <source>
        <dbReference type="Proteomes" id="UP001180020"/>
    </source>
</evidence>
<dbReference type="InterPro" id="IPR026960">
    <property type="entry name" value="RVT-Znf"/>
</dbReference>
<dbReference type="PANTHER" id="PTHR36617:SF16">
    <property type="entry name" value="OS04G0516500 PROTEIN"/>
    <property type="match status" value="1"/>
</dbReference>
<evidence type="ECO:0000259" key="1">
    <source>
        <dbReference type="Pfam" id="PF13966"/>
    </source>
</evidence>
<evidence type="ECO:0000313" key="2">
    <source>
        <dbReference type="EMBL" id="KAK1304049.1"/>
    </source>
</evidence>